<gene>
    <name evidence="2" type="primary">TY3B-G_559</name>
    <name evidence="2" type="ORF">NPIL_502791</name>
</gene>
<feature type="compositionally biased region" description="Basic residues" evidence="1">
    <location>
        <begin position="1"/>
        <end position="14"/>
    </location>
</feature>
<dbReference type="EMBL" id="BMAW01075519">
    <property type="protein sequence ID" value="GFT97376.1"/>
    <property type="molecule type" value="Genomic_DNA"/>
</dbReference>
<keyword evidence="3" id="KW-1185">Reference proteome</keyword>
<dbReference type="CDD" id="cd00303">
    <property type="entry name" value="retropepsin_like"/>
    <property type="match status" value="1"/>
</dbReference>
<dbReference type="Proteomes" id="UP000887013">
    <property type="component" value="Unassembled WGS sequence"/>
</dbReference>
<dbReference type="OrthoDB" id="6432602at2759"/>
<comment type="caution">
    <text evidence="2">The sequence shown here is derived from an EMBL/GenBank/DDBJ whole genome shotgun (WGS) entry which is preliminary data.</text>
</comment>
<organism evidence="2 3">
    <name type="scientific">Nephila pilipes</name>
    <name type="common">Giant wood spider</name>
    <name type="synonym">Nephila maculata</name>
    <dbReference type="NCBI Taxonomy" id="299642"/>
    <lineage>
        <taxon>Eukaryota</taxon>
        <taxon>Metazoa</taxon>
        <taxon>Ecdysozoa</taxon>
        <taxon>Arthropoda</taxon>
        <taxon>Chelicerata</taxon>
        <taxon>Arachnida</taxon>
        <taxon>Araneae</taxon>
        <taxon>Araneomorphae</taxon>
        <taxon>Entelegynae</taxon>
        <taxon>Araneoidea</taxon>
        <taxon>Nephilidae</taxon>
        <taxon>Nephila</taxon>
    </lineage>
</organism>
<name>A0A8X6U6R3_NEPPI</name>
<protein>
    <submittedName>
        <fullName evidence="2">Transposon Ty3-G Gag-Pol polyprotein</fullName>
    </submittedName>
</protein>
<reference evidence="2" key="1">
    <citation type="submission" date="2020-08" db="EMBL/GenBank/DDBJ databases">
        <title>Multicomponent nature underlies the extraordinary mechanical properties of spider dragline silk.</title>
        <authorList>
            <person name="Kono N."/>
            <person name="Nakamura H."/>
            <person name="Mori M."/>
            <person name="Yoshida Y."/>
            <person name="Ohtoshi R."/>
            <person name="Malay A.D."/>
            <person name="Moran D.A.P."/>
            <person name="Tomita M."/>
            <person name="Numata K."/>
            <person name="Arakawa K."/>
        </authorList>
    </citation>
    <scope>NUCLEOTIDE SEQUENCE</scope>
</reference>
<proteinExistence type="predicted"/>
<dbReference type="Pfam" id="PF13975">
    <property type="entry name" value="gag-asp_proteas"/>
    <property type="match status" value="1"/>
</dbReference>
<dbReference type="SUPFAM" id="SSF50630">
    <property type="entry name" value="Acid proteases"/>
    <property type="match status" value="1"/>
</dbReference>
<evidence type="ECO:0000313" key="3">
    <source>
        <dbReference type="Proteomes" id="UP000887013"/>
    </source>
</evidence>
<evidence type="ECO:0000256" key="1">
    <source>
        <dbReference type="SAM" id="MobiDB-lite"/>
    </source>
</evidence>
<accession>A0A8X6U6R3</accession>
<dbReference type="AlphaFoldDB" id="A0A8X6U6R3"/>
<dbReference type="InterPro" id="IPR021109">
    <property type="entry name" value="Peptidase_aspartic_dom_sf"/>
</dbReference>
<evidence type="ECO:0000313" key="2">
    <source>
        <dbReference type="EMBL" id="GFT97376.1"/>
    </source>
</evidence>
<dbReference type="Gene3D" id="2.40.70.10">
    <property type="entry name" value="Acid Proteases"/>
    <property type="match status" value="1"/>
</dbReference>
<sequence length="277" mass="30852">MRKSTPSYHQKKMFPVKQPPQDRKPYFQRGNKIKKEEPSEVICYGCGTPGVIKPKCPSCKREDKRNHGTFNSVILKSASCPSKQLATLGVTINGVKGTACAETAATHSIAGETLYHILKKQRKTFSTGSLTVSLADGSKIEREVITTCVKIRLGGRTLPLNLVAIPGAKNNNTLLGMDFLESSGIVLNVKRDTWFLDDQPKRQFHFVEQIQESCDAVKSNVSQTAAPLTVKETDHPDLSYADEVNHLTSIQQLELKDHPDQLREDEGTHLLPFRKRN</sequence>
<feature type="region of interest" description="Disordered" evidence="1">
    <location>
        <begin position="1"/>
        <end position="26"/>
    </location>
</feature>